<name>A0A3D9SJE8_9ACTN</name>
<feature type="compositionally biased region" description="Gly residues" evidence="1">
    <location>
        <begin position="65"/>
        <end position="84"/>
    </location>
</feature>
<dbReference type="AlphaFoldDB" id="A0A3D9SJE8"/>
<feature type="region of interest" description="Disordered" evidence="1">
    <location>
        <begin position="1"/>
        <end position="21"/>
    </location>
</feature>
<comment type="caution">
    <text evidence="2">The sequence shown here is derived from an EMBL/GenBank/DDBJ whole genome shotgun (WGS) entry which is preliminary data.</text>
</comment>
<proteinExistence type="predicted"/>
<keyword evidence="3" id="KW-1185">Reference proteome</keyword>
<organism evidence="2 3">
    <name type="scientific">Thermomonospora umbrina</name>
    <dbReference type="NCBI Taxonomy" id="111806"/>
    <lineage>
        <taxon>Bacteria</taxon>
        <taxon>Bacillati</taxon>
        <taxon>Actinomycetota</taxon>
        <taxon>Actinomycetes</taxon>
        <taxon>Streptosporangiales</taxon>
        <taxon>Thermomonosporaceae</taxon>
        <taxon>Thermomonospora</taxon>
    </lineage>
</organism>
<evidence type="ECO:0000313" key="3">
    <source>
        <dbReference type="Proteomes" id="UP000256661"/>
    </source>
</evidence>
<feature type="region of interest" description="Disordered" evidence="1">
    <location>
        <begin position="65"/>
        <end position="109"/>
    </location>
</feature>
<evidence type="ECO:0000256" key="1">
    <source>
        <dbReference type="SAM" id="MobiDB-lite"/>
    </source>
</evidence>
<reference evidence="2 3" key="1">
    <citation type="submission" date="2018-08" db="EMBL/GenBank/DDBJ databases">
        <title>Sequencing the genomes of 1000 actinobacteria strains.</title>
        <authorList>
            <person name="Klenk H.-P."/>
        </authorList>
    </citation>
    <scope>NUCLEOTIDE SEQUENCE [LARGE SCALE GENOMIC DNA]</scope>
    <source>
        <strain evidence="2 3">DSM 43927</strain>
    </source>
</reference>
<gene>
    <name evidence="2" type="ORF">DFJ69_1429</name>
</gene>
<sequence length="258" mass="26382">MLTTQRTPRPGSRVGSAGHGLRTPLGLALSLVAMSVMLLTDTGTATAAPCSKGGDDKFGCGLGDGGGGSGGGGDGPSGGDGGGQLPEPSGDNGAGGNFNNDPDPLPTPQQLAETLRSSAVIPVPVVRTEPARKTYVRLRTTLAVDNYTTVATEPITSGGRTVQAVATPYYVKWNVGETTFDCYGSEPPSSPKCQHVYQRSSANAPGGAHQITATIFWRVDWTCAGATCGTGGGRLLDLQQTSTPLTMVVSEIQTNTRS</sequence>
<evidence type="ECO:0000313" key="2">
    <source>
        <dbReference type="EMBL" id="REE96009.1"/>
    </source>
</evidence>
<dbReference type="Proteomes" id="UP000256661">
    <property type="component" value="Unassembled WGS sequence"/>
</dbReference>
<dbReference type="EMBL" id="QTTT01000001">
    <property type="protein sequence ID" value="REE96009.1"/>
    <property type="molecule type" value="Genomic_DNA"/>
</dbReference>
<protein>
    <submittedName>
        <fullName evidence="2">Uncharacterized protein</fullName>
    </submittedName>
</protein>
<accession>A0A3D9SJE8</accession>